<evidence type="ECO:0000313" key="2">
    <source>
        <dbReference type="EMBL" id="MFC7193136.1"/>
    </source>
</evidence>
<dbReference type="InterPro" id="IPR013383">
    <property type="entry name" value="CRISPR-assoc_prot_DxTHG_CS"/>
</dbReference>
<dbReference type="RefSeq" id="WP_368411614.1">
    <property type="nucleotide sequence ID" value="NZ_CP109982.1"/>
</dbReference>
<proteinExistence type="predicted"/>
<reference evidence="1" key="1">
    <citation type="journal article" date="2014" name="Int. J. Syst. Evol. Microbiol.">
        <title>Complete genome sequence of Corynebacterium casei LMG S-19264T (=DSM 44701T), isolated from a smear-ripened cheese.</title>
        <authorList>
            <consortium name="US DOE Joint Genome Institute (JGI-PGF)"/>
            <person name="Walter F."/>
            <person name="Albersmeier A."/>
            <person name="Kalinowski J."/>
            <person name="Ruckert C."/>
        </authorList>
    </citation>
    <scope>NUCLEOTIDE SEQUENCE [LARGE SCALE GENOMIC DNA]</scope>
    <source>
        <strain evidence="1">NBRC 107106</strain>
    </source>
</reference>
<dbReference type="Proteomes" id="UP001596417">
    <property type="component" value="Unassembled WGS sequence"/>
</dbReference>
<evidence type="ECO:0000313" key="3">
    <source>
        <dbReference type="Proteomes" id="UP001596417"/>
    </source>
</evidence>
<dbReference type="GeneID" id="76059451"/>
<protein>
    <submittedName>
        <fullName evidence="1">TIGR02221 family CRISPR-associated protein</fullName>
    </submittedName>
</protein>
<dbReference type="AlphaFoldDB" id="A0ABD5YUE3"/>
<evidence type="ECO:0000313" key="1">
    <source>
        <dbReference type="EMBL" id="MFC7192858.1"/>
    </source>
</evidence>
<gene>
    <name evidence="1" type="primary">csx2</name>
    <name evidence="1" type="ORF">ACFQL7_25635</name>
    <name evidence="2" type="ORF">ACFQL7_27385</name>
</gene>
<dbReference type="SUPFAM" id="SSF160980">
    <property type="entry name" value="SSO1389-like"/>
    <property type="match status" value="1"/>
</dbReference>
<reference evidence="1" key="3">
    <citation type="submission" date="2024-09" db="EMBL/GenBank/DDBJ databases">
        <authorList>
            <person name="Sun Q."/>
        </authorList>
    </citation>
    <scope>NUCLEOTIDE SEQUENCE</scope>
    <source>
        <strain evidence="1">NBRC 107106</strain>
    </source>
</reference>
<accession>A0ABD5YUE3</accession>
<name>A0ABD5YUE3_9EURY</name>
<sequence>MRNKIQSSSAAELFEIDRVFLARTDGAAAYDDEIERAFERINVPCAFETIAEIHSRDDIDRLMQQLIEAIREHDPETVILDITHGFRSLPMVFFATVLHLDTLDDVELGGIYYGKYRTDVEESPIIDMTYLHTLMEWYHGINTFERTGELRPVSDLLDERKSELFEKNERPTELANLASRLNGASRSLDAGLPLQAGVAVRNALNAMDRLDDSQFIGPEERFLAPLTEMLERFSVDPSIDDWTDIELDMAELHRQRELVEFYNANDRYRVALECARELFINRLVLEEGTDSDDWLDRDVRTDMSDRLGERSGKQTNPEANEETPEAIDLWNKISTHRNWYAHSGFKNEGRPSEQKIDSALTELCEKLDDKKFWQGIV</sequence>
<dbReference type="NCBIfam" id="TIGR02221">
    <property type="entry name" value="cas_TM1812"/>
    <property type="match status" value="1"/>
</dbReference>
<organism evidence="1 3">
    <name type="scientific">Halocatena marina</name>
    <dbReference type="NCBI Taxonomy" id="2934937"/>
    <lineage>
        <taxon>Archaea</taxon>
        <taxon>Methanobacteriati</taxon>
        <taxon>Methanobacteriota</taxon>
        <taxon>Stenosarchaea group</taxon>
        <taxon>Halobacteria</taxon>
        <taxon>Halobacteriales</taxon>
        <taxon>Natronomonadaceae</taxon>
        <taxon>Halocatena</taxon>
    </lineage>
</organism>
<dbReference type="EMBL" id="JBHTAX010000006">
    <property type="protein sequence ID" value="MFC7192858.1"/>
    <property type="molecule type" value="Genomic_DNA"/>
</dbReference>
<dbReference type="InterPro" id="IPR011742">
    <property type="entry name" value="CRISPR-assoc_prot_TM1812"/>
</dbReference>
<keyword evidence="3" id="KW-1185">Reference proteome</keyword>
<dbReference type="EMBL" id="JBHTAX010000006">
    <property type="protein sequence ID" value="MFC7193136.1"/>
    <property type="molecule type" value="Genomic_DNA"/>
</dbReference>
<comment type="caution">
    <text evidence="1">The sequence shown here is derived from an EMBL/GenBank/DDBJ whole genome shotgun (WGS) entry which is preliminary data.</text>
</comment>
<dbReference type="NCBIfam" id="TIGR02549">
    <property type="entry name" value="CRISPR_DxTHG"/>
    <property type="match status" value="1"/>
</dbReference>
<reference evidence="3" key="2">
    <citation type="journal article" date="2019" name="Int. J. Syst. Evol. Microbiol.">
        <title>The Global Catalogue of Microorganisms (GCM) 10K type strain sequencing project: providing services to taxonomists for standard genome sequencing and annotation.</title>
        <authorList>
            <consortium name="The Broad Institute Genomics Platform"/>
            <consortium name="The Broad Institute Genome Sequencing Center for Infectious Disease"/>
            <person name="Wu L."/>
            <person name="Ma J."/>
        </authorList>
    </citation>
    <scope>NUCLEOTIDE SEQUENCE [LARGE SCALE GENOMIC DNA]</scope>
    <source>
        <strain evidence="3">RDMS1</strain>
    </source>
</reference>